<name>A0A9Q1BYM8_HOLLE</name>
<evidence type="ECO:0000313" key="2">
    <source>
        <dbReference type="Proteomes" id="UP001152320"/>
    </source>
</evidence>
<evidence type="ECO:0008006" key="3">
    <source>
        <dbReference type="Google" id="ProtNLM"/>
    </source>
</evidence>
<comment type="caution">
    <text evidence="1">The sequence shown here is derived from an EMBL/GenBank/DDBJ whole genome shotgun (WGS) entry which is preliminary data.</text>
</comment>
<evidence type="ECO:0000313" key="1">
    <source>
        <dbReference type="EMBL" id="KAJ8035048.1"/>
    </source>
</evidence>
<proteinExistence type="predicted"/>
<sequence length="78" mass="8734">MTNLSEGIEGVQVVIDDVLIYGSTEAEHDARVKRVLEILKEQKVKLNKKCKFKPSELTYLGPILSGDGLKCDPQNVKY</sequence>
<dbReference type="AlphaFoldDB" id="A0A9Q1BYM8"/>
<reference evidence="1" key="1">
    <citation type="submission" date="2021-10" db="EMBL/GenBank/DDBJ databases">
        <title>Tropical sea cucumber genome reveals ecological adaptation and Cuvierian tubules defense mechanism.</title>
        <authorList>
            <person name="Chen T."/>
        </authorList>
    </citation>
    <scope>NUCLEOTIDE SEQUENCE</scope>
    <source>
        <strain evidence="1">Nanhai2018</strain>
        <tissue evidence="1">Muscle</tissue>
    </source>
</reference>
<dbReference type="SUPFAM" id="SSF56672">
    <property type="entry name" value="DNA/RNA polymerases"/>
    <property type="match status" value="1"/>
</dbReference>
<dbReference type="PANTHER" id="PTHR37984">
    <property type="entry name" value="PROTEIN CBG26694"/>
    <property type="match status" value="1"/>
</dbReference>
<dbReference type="InterPro" id="IPR043128">
    <property type="entry name" value="Rev_trsase/Diguanyl_cyclase"/>
</dbReference>
<dbReference type="OrthoDB" id="2286242at2759"/>
<dbReference type="InterPro" id="IPR050951">
    <property type="entry name" value="Retrovirus_Pol_polyprotein"/>
</dbReference>
<dbReference type="InterPro" id="IPR043502">
    <property type="entry name" value="DNA/RNA_pol_sf"/>
</dbReference>
<organism evidence="1 2">
    <name type="scientific">Holothuria leucospilota</name>
    <name type="common">Black long sea cucumber</name>
    <name type="synonym">Mertensiothuria leucospilota</name>
    <dbReference type="NCBI Taxonomy" id="206669"/>
    <lineage>
        <taxon>Eukaryota</taxon>
        <taxon>Metazoa</taxon>
        <taxon>Echinodermata</taxon>
        <taxon>Eleutherozoa</taxon>
        <taxon>Echinozoa</taxon>
        <taxon>Holothuroidea</taxon>
        <taxon>Aspidochirotacea</taxon>
        <taxon>Aspidochirotida</taxon>
        <taxon>Holothuriidae</taxon>
        <taxon>Holothuria</taxon>
    </lineage>
</organism>
<protein>
    <recommendedName>
        <fullName evidence="3">Reverse transcriptase domain-containing protein</fullName>
    </recommendedName>
</protein>
<dbReference type="EMBL" id="JAIZAY010000010">
    <property type="protein sequence ID" value="KAJ8035048.1"/>
    <property type="molecule type" value="Genomic_DNA"/>
</dbReference>
<accession>A0A9Q1BYM8</accession>
<dbReference type="Gene3D" id="3.30.70.270">
    <property type="match status" value="1"/>
</dbReference>
<dbReference type="PANTHER" id="PTHR37984:SF5">
    <property type="entry name" value="PROTEIN NYNRIN-LIKE"/>
    <property type="match status" value="1"/>
</dbReference>
<gene>
    <name evidence="1" type="ORF">HOLleu_22133</name>
</gene>
<keyword evidence="2" id="KW-1185">Reference proteome</keyword>
<dbReference type="Proteomes" id="UP001152320">
    <property type="component" value="Chromosome 10"/>
</dbReference>